<dbReference type="InterPro" id="IPR011527">
    <property type="entry name" value="ABC1_TM_dom"/>
</dbReference>
<evidence type="ECO:0000313" key="12">
    <source>
        <dbReference type="EMBL" id="RSK43924.1"/>
    </source>
</evidence>
<proteinExistence type="predicted"/>
<dbReference type="InterPro" id="IPR003439">
    <property type="entry name" value="ABC_transporter-like_ATP-bd"/>
</dbReference>
<evidence type="ECO:0000256" key="7">
    <source>
        <dbReference type="ARBA" id="ARBA00022989"/>
    </source>
</evidence>
<dbReference type="SMART" id="SM00382">
    <property type="entry name" value="AAA"/>
    <property type="match status" value="1"/>
</dbReference>
<protein>
    <submittedName>
        <fullName evidence="12">ABC transporter ATP-binding protein</fullName>
    </submittedName>
</protein>
<evidence type="ECO:0000256" key="5">
    <source>
        <dbReference type="ARBA" id="ARBA00022741"/>
    </source>
</evidence>
<dbReference type="SUPFAM" id="SSF90123">
    <property type="entry name" value="ABC transporter transmembrane region"/>
    <property type="match status" value="1"/>
</dbReference>
<dbReference type="PROSITE" id="PS50893">
    <property type="entry name" value="ABC_TRANSPORTER_2"/>
    <property type="match status" value="1"/>
</dbReference>
<keyword evidence="2" id="KW-0813">Transport</keyword>
<gene>
    <name evidence="12" type="ORF">EI291_20845</name>
</gene>
<evidence type="ECO:0000256" key="9">
    <source>
        <dbReference type="SAM" id="Phobius"/>
    </source>
</evidence>
<evidence type="ECO:0000256" key="2">
    <source>
        <dbReference type="ARBA" id="ARBA00022448"/>
    </source>
</evidence>
<dbReference type="InterPro" id="IPR003593">
    <property type="entry name" value="AAA+_ATPase"/>
</dbReference>
<dbReference type="InterPro" id="IPR027417">
    <property type="entry name" value="P-loop_NTPase"/>
</dbReference>
<feature type="transmembrane region" description="Helical" evidence="9">
    <location>
        <begin position="265"/>
        <end position="290"/>
    </location>
</feature>
<dbReference type="InterPro" id="IPR039421">
    <property type="entry name" value="Type_1_exporter"/>
</dbReference>
<feature type="transmembrane region" description="Helical" evidence="9">
    <location>
        <begin position="56"/>
        <end position="77"/>
    </location>
</feature>
<keyword evidence="4 9" id="KW-0812">Transmembrane</keyword>
<evidence type="ECO:0000259" key="11">
    <source>
        <dbReference type="PROSITE" id="PS50929"/>
    </source>
</evidence>
<name>A0A428KBY2_9BACT</name>
<evidence type="ECO:0000313" key="13">
    <source>
        <dbReference type="Proteomes" id="UP000273500"/>
    </source>
</evidence>
<dbReference type="GO" id="GO:0005886">
    <property type="term" value="C:plasma membrane"/>
    <property type="evidence" value="ECO:0007669"/>
    <property type="project" value="UniProtKB-SubCell"/>
</dbReference>
<feature type="domain" description="ABC transporter" evidence="10">
    <location>
        <begin position="342"/>
        <end position="579"/>
    </location>
</feature>
<keyword evidence="3" id="KW-1003">Cell membrane</keyword>
<evidence type="ECO:0000256" key="1">
    <source>
        <dbReference type="ARBA" id="ARBA00004651"/>
    </source>
</evidence>
<evidence type="ECO:0000256" key="8">
    <source>
        <dbReference type="ARBA" id="ARBA00023136"/>
    </source>
</evidence>
<keyword evidence="5" id="KW-0547">Nucleotide-binding</keyword>
<organism evidence="12 13">
    <name type="scientific">Hymenobacter rigui</name>
    <dbReference type="NCBI Taxonomy" id="334424"/>
    <lineage>
        <taxon>Bacteria</taxon>
        <taxon>Pseudomonadati</taxon>
        <taxon>Bacteroidota</taxon>
        <taxon>Cytophagia</taxon>
        <taxon>Cytophagales</taxon>
        <taxon>Hymenobacteraceae</taxon>
        <taxon>Hymenobacter</taxon>
    </lineage>
</organism>
<dbReference type="PROSITE" id="PS00211">
    <property type="entry name" value="ABC_TRANSPORTER_1"/>
    <property type="match status" value="1"/>
</dbReference>
<keyword evidence="7 9" id="KW-1133">Transmembrane helix</keyword>
<dbReference type="Proteomes" id="UP000273500">
    <property type="component" value="Unassembled WGS sequence"/>
</dbReference>
<accession>A0A428KBY2</accession>
<dbReference type="GO" id="GO:0034040">
    <property type="term" value="F:ATPase-coupled lipid transmembrane transporter activity"/>
    <property type="evidence" value="ECO:0007669"/>
    <property type="project" value="TreeGrafter"/>
</dbReference>
<dbReference type="FunFam" id="3.40.50.300:FF:000299">
    <property type="entry name" value="ABC transporter ATP-binding protein/permease"/>
    <property type="match status" value="1"/>
</dbReference>
<dbReference type="Pfam" id="PF00664">
    <property type="entry name" value="ABC_membrane"/>
    <property type="match status" value="1"/>
</dbReference>
<dbReference type="InterPro" id="IPR036640">
    <property type="entry name" value="ABC1_TM_sf"/>
</dbReference>
<dbReference type="OrthoDB" id="1522160at2"/>
<dbReference type="InterPro" id="IPR017871">
    <property type="entry name" value="ABC_transporter-like_CS"/>
</dbReference>
<feature type="transmembrane region" description="Helical" evidence="9">
    <location>
        <begin position="167"/>
        <end position="185"/>
    </location>
</feature>
<dbReference type="GO" id="GO:0140359">
    <property type="term" value="F:ABC-type transporter activity"/>
    <property type="evidence" value="ECO:0007669"/>
    <property type="project" value="InterPro"/>
</dbReference>
<evidence type="ECO:0000259" key="10">
    <source>
        <dbReference type="PROSITE" id="PS50893"/>
    </source>
</evidence>
<dbReference type="PANTHER" id="PTHR24221">
    <property type="entry name" value="ATP-BINDING CASSETTE SUB-FAMILY B"/>
    <property type="match status" value="1"/>
</dbReference>
<keyword evidence="13" id="KW-1185">Reference proteome</keyword>
<reference evidence="12 13" key="1">
    <citation type="submission" date="2018-12" db="EMBL/GenBank/DDBJ databases">
        <authorList>
            <person name="Feng G."/>
            <person name="Zhu H."/>
        </authorList>
    </citation>
    <scope>NUCLEOTIDE SEQUENCE [LARGE SCALE GENOMIC DNA]</scope>
    <source>
        <strain evidence="12 13">KCTC 12533</strain>
    </source>
</reference>
<dbReference type="PROSITE" id="PS50929">
    <property type="entry name" value="ABC_TM1F"/>
    <property type="match status" value="1"/>
</dbReference>
<dbReference type="Gene3D" id="1.20.1560.10">
    <property type="entry name" value="ABC transporter type 1, transmembrane domain"/>
    <property type="match status" value="1"/>
</dbReference>
<comment type="caution">
    <text evidence="12">The sequence shown here is derived from an EMBL/GenBank/DDBJ whole genome shotgun (WGS) entry which is preliminary data.</text>
</comment>
<keyword evidence="6 12" id="KW-0067">ATP-binding</keyword>
<evidence type="ECO:0000256" key="3">
    <source>
        <dbReference type="ARBA" id="ARBA00022475"/>
    </source>
</evidence>
<dbReference type="SUPFAM" id="SSF52540">
    <property type="entry name" value="P-loop containing nucleoside triphosphate hydrolases"/>
    <property type="match status" value="1"/>
</dbReference>
<feature type="transmembrane region" description="Helical" evidence="9">
    <location>
        <begin position="12"/>
        <end position="36"/>
    </location>
</feature>
<dbReference type="AlphaFoldDB" id="A0A428KBY2"/>
<evidence type="ECO:0000256" key="4">
    <source>
        <dbReference type="ARBA" id="ARBA00022692"/>
    </source>
</evidence>
<dbReference type="Gene3D" id="3.40.50.300">
    <property type="entry name" value="P-loop containing nucleotide triphosphate hydrolases"/>
    <property type="match status" value="1"/>
</dbReference>
<dbReference type="GO" id="GO:0005524">
    <property type="term" value="F:ATP binding"/>
    <property type="evidence" value="ECO:0007669"/>
    <property type="project" value="UniProtKB-KW"/>
</dbReference>
<dbReference type="PANTHER" id="PTHR24221:SF654">
    <property type="entry name" value="ATP-BINDING CASSETTE SUB-FAMILY B MEMBER 6"/>
    <property type="match status" value="1"/>
</dbReference>
<dbReference type="CDD" id="cd07346">
    <property type="entry name" value="ABC_6TM_exporters"/>
    <property type="match status" value="1"/>
</dbReference>
<keyword evidence="8 9" id="KW-0472">Membrane</keyword>
<sequence length="593" mass="66079">MKLLYSYLRHYWGLLALALLLAAINQIFSLLDPYILGQIIDRYVSPALKTTQHPTFWVFLTGGAGLLILKALGVAMVSRIAKNFQDYYTNVITQRLGAELYSDGLQHSLELPYQVFEDQRSGETLGKLQKVRTDVEKLIQSFVNVLFISLVGIIFVTWYAISVYWPIAVVYFLTIPLLGSLSFFLSKRIKVIQKTIVAETTALAGSTTESLRNIELIKSLGLAQQETKRLNNTTEKILKLELKKVRYLRSLSFVQGTFVNLMRNVILLMLVYLVVQGVILPGKFISFFFYSFAVFGPLQELGNIINVYRETEASLANYQQILDTPKEVKPTHPKVIDKIETLEFADVHFQHLTASSPALDGISFRTKLGETIAFVGPSGSGKTTLVKLLVGLYPPAQGHILYNGIPGPELDLDALREQIGFVTQDTQLFAGTIRENLRFVAPQATDAQCLLALHQAAADSLLARAPLGLDTVIGEGGVKVSGGEKQRLSIARALLRHPTLLVFDEATSALDSLTEEEISQTVRELSGSRQHITILIAHRLSTILHADRIFVLERGHVAEAGRHDELLAQRGLYYAMWRQQIGEREVMKGALVK</sequence>
<dbReference type="Pfam" id="PF00005">
    <property type="entry name" value="ABC_tran"/>
    <property type="match status" value="1"/>
</dbReference>
<feature type="domain" description="ABC transmembrane type-1" evidence="11">
    <location>
        <begin position="16"/>
        <end position="310"/>
    </location>
</feature>
<dbReference type="EMBL" id="RWIT01000020">
    <property type="protein sequence ID" value="RSK43924.1"/>
    <property type="molecule type" value="Genomic_DNA"/>
</dbReference>
<evidence type="ECO:0000256" key="6">
    <source>
        <dbReference type="ARBA" id="ARBA00022840"/>
    </source>
</evidence>
<dbReference type="GO" id="GO:0016887">
    <property type="term" value="F:ATP hydrolysis activity"/>
    <property type="evidence" value="ECO:0007669"/>
    <property type="project" value="InterPro"/>
</dbReference>
<dbReference type="RefSeq" id="WP_125424218.1">
    <property type="nucleotide sequence ID" value="NZ_RWIT01000020.1"/>
</dbReference>
<comment type="subcellular location">
    <subcellularLocation>
        <location evidence="1">Cell membrane</location>
        <topology evidence="1">Multi-pass membrane protein</topology>
    </subcellularLocation>
</comment>
<feature type="transmembrane region" description="Helical" evidence="9">
    <location>
        <begin position="142"/>
        <end position="161"/>
    </location>
</feature>